<dbReference type="InterPro" id="IPR003718">
    <property type="entry name" value="OsmC/Ohr_fam"/>
</dbReference>
<feature type="region of interest" description="Disordered" evidence="2">
    <location>
        <begin position="1"/>
        <end position="24"/>
    </location>
</feature>
<evidence type="ECO:0000256" key="2">
    <source>
        <dbReference type="SAM" id="MobiDB-lite"/>
    </source>
</evidence>
<proteinExistence type="inferred from homology"/>
<dbReference type="GO" id="GO:0006979">
    <property type="term" value="P:response to oxidative stress"/>
    <property type="evidence" value="ECO:0007669"/>
    <property type="project" value="InterPro"/>
</dbReference>
<dbReference type="Proteomes" id="UP000477911">
    <property type="component" value="Unassembled WGS sequence"/>
</dbReference>
<protein>
    <submittedName>
        <fullName evidence="3">Ohr family peroxiredoxin</fullName>
    </submittedName>
</protein>
<dbReference type="PANTHER" id="PTHR33797:SF2">
    <property type="entry name" value="ORGANIC HYDROPEROXIDE RESISTANCE PROTEIN-LIKE"/>
    <property type="match status" value="1"/>
</dbReference>
<dbReference type="RefSeq" id="WP_160895368.1">
    <property type="nucleotide sequence ID" value="NZ_WUMU01000017.1"/>
</dbReference>
<dbReference type="InterPro" id="IPR015946">
    <property type="entry name" value="KH_dom-like_a/b"/>
</dbReference>
<organism evidence="3 4">
    <name type="scientific">Pseudooceanicola albus</name>
    <dbReference type="NCBI Taxonomy" id="2692189"/>
    <lineage>
        <taxon>Bacteria</taxon>
        <taxon>Pseudomonadati</taxon>
        <taxon>Pseudomonadota</taxon>
        <taxon>Alphaproteobacteria</taxon>
        <taxon>Rhodobacterales</taxon>
        <taxon>Paracoccaceae</taxon>
        <taxon>Pseudooceanicola</taxon>
    </lineage>
</organism>
<dbReference type="InterPro" id="IPR019953">
    <property type="entry name" value="OHR"/>
</dbReference>
<dbReference type="EMBL" id="WUMU01000017">
    <property type="protein sequence ID" value="MXN19244.1"/>
    <property type="molecule type" value="Genomic_DNA"/>
</dbReference>
<dbReference type="Gene3D" id="2.20.25.10">
    <property type="match status" value="1"/>
</dbReference>
<reference evidence="3 4" key="1">
    <citation type="submission" date="2019-12" db="EMBL/GenBank/DDBJ databases">
        <authorList>
            <person name="Li M."/>
        </authorList>
    </citation>
    <scope>NUCLEOTIDE SEQUENCE [LARGE SCALE GENOMIC DNA]</scope>
    <source>
        <strain evidence="3 4">GBMRC 2024</strain>
    </source>
</reference>
<evidence type="ECO:0000256" key="1">
    <source>
        <dbReference type="ARBA" id="ARBA00007378"/>
    </source>
</evidence>
<dbReference type="Pfam" id="PF02566">
    <property type="entry name" value="OsmC"/>
    <property type="match status" value="1"/>
</dbReference>
<evidence type="ECO:0000313" key="3">
    <source>
        <dbReference type="EMBL" id="MXN19244.1"/>
    </source>
</evidence>
<sequence>MITKTLYSTRATAEGGRNGRAATEDGALSVNLVMPKELGGPGGTEGTNPEQLFAAGYAACFLSALKMIAGQDKVKLPEGTRITTQVGIGPRPDGGFGLSVALEGHLPGLDADQADALMAKAHAACPYSAAIKGNVEVALSRA</sequence>
<dbReference type="PANTHER" id="PTHR33797">
    <property type="entry name" value="ORGANIC HYDROPEROXIDE RESISTANCE PROTEIN-LIKE"/>
    <property type="match status" value="1"/>
</dbReference>
<name>A0A6L7G4F6_9RHOB</name>
<dbReference type="Gene3D" id="3.30.300.20">
    <property type="match status" value="1"/>
</dbReference>
<dbReference type="InterPro" id="IPR036102">
    <property type="entry name" value="OsmC/Ohrsf"/>
</dbReference>
<comment type="caution">
    <text evidence="3">The sequence shown here is derived from an EMBL/GenBank/DDBJ whole genome shotgun (WGS) entry which is preliminary data.</text>
</comment>
<dbReference type="SUPFAM" id="SSF82784">
    <property type="entry name" value="OsmC-like"/>
    <property type="match status" value="1"/>
</dbReference>
<dbReference type="AlphaFoldDB" id="A0A6L7G4F6"/>
<gene>
    <name evidence="3" type="ORF">GR170_15520</name>
</gene>
<feature type="compositionally biased region" description="Polar residues" evidence="2">
    <location>
        <begin position="1"/>
        <end position="11"/>
    </location>
</feature>
<keyword evidence="4" id="KW-1185">Reference proteome</keyword>
<dbReference type="NCBIfam" id="TIGR03561">
    <property type="entry name" value="organ_hyd_perox"/>
    <property type="match status" value="1"/>
</dbReference>
<accession>A0A6L7G4F6</accession>
<comment type="similarity">
    <text evidence="1">Belongs to the OsmC/Ohr family.</text>
</comment>
<evidence type="ECO:0000313" key="4">
    <source>
        <dbReference type="Proteomes" id="UP000477911"/>
    </source>
</evidence>